<keyword evidence="7" id="KW-0575">Peroxidase</keyword>
<keyword evidence="7" id="KW-0049">Antioxidant</keyword>
<evidence type="ECO:0000256" key="8">
    <source>
        <dbReference type="PIRSR" id="PIRSR000239-1"/>
    </source>
</evidence>
<evidence type="ECO:0000313" key="11">
    <source>
        <dbReference type="Proteomes" id="UP001195914"/>
    </source>
</evidence>
<evidence type="ECO:0000256" key="5">
    <source>
        <dbReference type="ARBA" id="ARBA00023157"/>
    </source>
</evidence>
<dbReference type="FunFam" id="3.40.30.10:FF:000002">
    <property type="entry name" value="Alkyl hydroperoxide reductase C"/>
    <property type="match status" value="1"/>
</dbReference>
<dbReference type="InterPro" id="IPR024706">
    <property type="entry name" value="Peroxiredoxin_AhpC-typ"/>
</dbReference>
<comment type="function">
    <text evidence="7">Thiol-specific peroxidase that catalyzes the reduction of hydrogen peroxide and organic hydroperoxides to water and alcohols, respectively.</text>
</comment>
<organism evidence="10 11">
    <name type="scientific">Babesia divergens</name>
    <dbReference type="NCBI Taxonomy" id="32595"/>
    <lineage>
        <taxon>Eukaryota</taxon>
        <taxon>Sar</taxon>
        <taxon>Alveolata</taxon>
        <taxon>Apicomplexa</taxon>
        <taxon>Aconoidasida</taxon>
        <taxon>Piroplasmida</taxon>
        <taxon>Babesiidae</taxon>
        <taxon>Babesia</taxon>
    </lineage>
</organism>
<protein>
    <submittedName>
        <fullName evidence="10">Antioxidant, AhpC/TSA family</fullName>
    </submittedName>
</protein>
<gene>
    <name evidence="10" type="ORF">X943_003635</name>
</gene>
<dbReference type="InterPro" id="IPR000866">
    <property type="entry name" value="AhpC/TSA"/>
</dbReference>
<evidence type="ECO:0000313" key="10">
    <source>
        <dbReference type="EMBL" id="KAK1937650.1"/>
    </source>
</evidence>
<dbReference type="Proteomes" id="UP001195914">
    <property type="component" value="Unassembled WGS sequence"/>
</dbReference>
<evidence type="ECO:0000256" key="4">
    <source>
        <dbReference type="ARBA" id="ARBA00023002"/>
    </source>
</evidence>
<keyword evidence="5" id="KW-1015">Disulfide bond</keyword>
<dbReference type="GO" id="GO:0008379">
    <property type="term" value="F:thioredoxin peroxidase activity"/>
    <property type="evidence" value="ECO:0007669"/>
    <property type="project" value="TreeGrafter"/>
</dbReference>
<dbReference type="Pfam" id="PF10417">
    <property type="entry name" value="1-cysPrx_C"/>
    <property type="match status" value="1"/>
</dbReference>
<dbReference type="InterPro" id="IPR050217">
    <property type="entry name" value="Peroxiredoxin"/>
</dbReference>
<dbReference type="PANTHER" id="PTHR10681:SF128">
    <property type="entry name" value="THIOREDOXIN-DEPENDENT PEROXIDE REDUCTASE, MITOCHONDRIAL"/>
    <property type="match status" value="1"/>
</dbReference>
<evidence type="ECO:0000256" key="1">
    <source>
        <dbReference type="ARBA" id="ARBA00004496"/>
    </source>
</evidence>
<sequence length="216" mass="23718">MFFAARSFGSIAGQGSVNLGELVGQRMPGFKSSSVLDGCLCDLDSQEYFKDSYGLLVFYPLDFTFVCPSELLGISERLSDFEKRGVKVVGVSVDSPFSHLAWSQMELKKGGIEGIKFPLVSDVSRSITKSFGLMRPEGFAQRASVLIDKQGMVRHVAVFDLGIGRSVDEMLRMFDAIQHFDASGQVCPANWQKGRDAMSPSATSTGEYLHKTYQKA</sequence>
<dbReference type="GO" id="GO:0033554">
    <property type="term" value="P:cellular response to stress"/>
    <property type="evidence" value="ECO:0007669"/>
    <property type="project" value="TreeGrafter"/>
</dbReference>
<dbReference type="EMBL" id="JAHBMH010000033">
    <property type="protein sequence ID" value="KAK1937650.1"/>
    <property type="molecule type" value="Genomic_DNA"/>
</dbReference>
<dbReference type="PROSITE" id="PS51352">
    <property type="entry name" value="THIOREDOXIN_2"/>
    <property type="match status" value="1"/>
</dbReference>
<dbReference type="InterPro" id="IPR036249">
    <property type="entry name" value="Thioredoxin-like_sf"/>
</dbReference>
<keyword evidence="4 7" id="KW-0560">Oxidoreductase</keyword>
<accession>A0AAD9GFW6</accession>
<evidence type="ECO:0000256" key="3">
    <source>
        <dbReference type="ARBA" id="ARBA00022490"/>
    </source>
</evidence>
<reference evidence="10" key="1">
    <citation type="journal article" date="2014" name="Nucleic Acids Res.">
        <title>The evolutionary dynamics of variant antigen genes in Babesia reveal a history of genomic innovation underlying host-parasite interaction.</title>
        <authorList>
            <person name="Jackson A.P."/>
            <person name="Otto T.D."/>
            <person name="Darby A."/>
            <person name="Ramaprasad A."/>
            <person name="Xia D."/>
            <person name="Echaide I.E."/>
            <person name="Farber M."/>
            <person name="Gahlot S."/>
            <person name="Gamble J."/>
            <person name="Gupta D."/>
            <person name="Gupta Y."/>
            <person name="Jackson L."/>
            <person name="Malandrin L."/>
            <person name="Malas T.B."/>
            <person name="Moussa E."/>
            <person name="Nair M."/>
            <person name="Reid A.J."/>
            <person name="Sanders M."/>
            <person name="Sharma J."/>
            <person name="Tracey A."/>
            <person name="Quail M.A."/>
            <person name="Weir W."/>
            <person name="Wastling J.M."/>
            <person name="Hall N."/>
            <person name="Willadsen P."/>
            <person name="Lingelbach K."/>
            <person name="Shiels B."/>
            <person name="Tait A."/>
            <person name="Berriman M."/>
            <person name="Allred D.R."/>
            <person name="Pain A."/>
        </authorList>
    </citation>
    <scope>NUCLEOTIDE SEQUENCE</scope>
    <source>
        <strain evidence="10">1802A</strain>
    </source>
</reference>
<keyword evidence="6 7" id="KW-0676">Redox-active center</keyword>
<proteinExistence type="inferred from homology"/>
<dbReference type="PANTHER" id="PTHR10681">
    <property type="entry name" value="THIOREDOXIN PEROXIDASE"/>
    <property type="match status" value="1"/>
</dbReference>
<dbReference type="Gene3D" id="3.40.30.10">
    <property type="entry name" value="Glutaredoxin"/>
    <property type="match status" value="1"/>
</dbReference>
<comment type="caution">
    <text evidence="10">The sequence shown here is derived from an EMBL/GenBank/DDBJ whole genome shotgun (WGS) entry which is preliminary data.</text>
</comment>
<evidence type="ECO:0000256" key="2">
    <source>
        <dbReference type="ARBA" id="ARBA00009796"/>
    </source>
</evidence>
<name>A0AAD9GFW6_BABDI</name>
<evidence type="ECO:0000256" key="6">
    <source>
        <dbReference type="ARBA" id="ARBA00023284"/>
    </source>
</evidence>
<dbReference type="GO" id="GO:0045454">
    <property type="term" value="P:cell redox homeostasis"/>
    <property type="evidence" value="ECO:0007669"/>
    <property type="project" value="TreeGrafter"/>
</dbReference>
<keyword evidence="3" id="KW-0963">Cytoplasm</keyword>
<feature type="active site" description="Cysteine sulfenic acid (-SOH) intermediate; for peroxidase activity" evidence="8">
    <location>
        <position position="67"/>
    </location>
</feature>
<dbReference type="InterPro" id="IPR013766">
    <property type="entry name" value="Thioredoxin_domain"/>
</dbReference>
<dbReference type="AlphaFoldDB" id="A0AAD9GFW6"/>
<comment type="similarity">
    <text evidence="2">Belongs to the peroxiredoxin family. AhpC/Prx1 subfamily.</text>
</comment>
<dbReference type="InterPro" id="IPR019479">
    <property type="entry name" value="Peroxiredoxin_C"/>
</dbReference>
<dbReference type="CDD" id="cd03015">
    <property type="entry name" value="PRX_Typ2cys"/>
    <property type="match status" value="1"/>
</dbReference>
<comment type="subcellular location">
    <subcellularLocation>
        <location evidence="1">Cytoplasm</location>
    </subcellularLocation>
</comment>
<dbReference type="Pfam" id="PF00578">
    <property type="entry name" value="AhpC-TSA"/>
    <property type="match status" value="1"/>
</dbReference>
<reference evidence="10" key="2">
    <citation type="submission" date="2021-05" db="EMBL/GenBank/DDBJ databases">
        <authorList>
            <person name="Pain A."/>
        </authorList>
    </citation>
    <scope>NUCLEOTIDE SEQUENCE</scope>
    <source>
        <strain evidence="10">1802A</strain>
    </source>
</reference>
<evidence type="ECO:0000259" key="9">
    <source>
        <dbReference type="PROSITE" id="PS51352"/>
    </source>
</evidence>
<feature type="domain" description="Thioredoxin" evidence="9">
    <location>
        <begin position="21"/>
        <end position="179"/>
    </location>
</feature>
<dbReference type="PIRSF" id="PIRSF000239">
    <property type="entry name" value="AHPC"/>
    <property type="match status" value="1"/>
</dbReference>
<dbReference type="SUPFAM" id="SSF52833">
    <property type="entry name" value="Thioredoxin-like"/>
    <property type="match status" value="1"/>
</dbReference>
<dbReference type="GO" id="GO:0006979">
    <property type="term" value="P:response to oxidative stress"/>
    <property type="evidence" value="ECO:0007669"/>
    <property type="project" value="TreeGrafter"/>
</dbReference>
<keyword evidence="11" id="KW-1185">Reference proteome</keyword>
<evidence type="ECO:0000256" key="7">
    <source>
        <dbReference type="PIRNR" id="PIRNR000239"/>
    </source>
</evidence>
<dbReference type="GO" id="GO:0005829">
    <property type="term" value="C:cytosol"/>
    <property type="evidence" value="ECO:0007669"/>
    <property type="project" value="TreeGrafter"/>
</dbReference>
<dbReference type="GO" id="GO:0042744">
    <property type="term" value="P:hydrogen peroxide catabolic process"/>
    <property type="evidence" value="ECO:0007669"/>
    <property type="project" value="TreeGrafter"/>
</dbReference>